<evidence type="ECO:0000256" key="7">
    <source>
        <dbReference type="SAM" id="Phobius"/>
    </source>
</evidence>
<evidence type="ECO:0000313" key="9">
    <source>
        <dbReference type="Proteomes" id="UP000838878"/>
    </source>
</evidence>
<dbReference type="PANTHER" id="PTHR10510:SF11">
    <property type="entry name" value="CYTOCHROME C OXIDASE SUBUNIT 7A, MITOCHONDRIAL"/>
    <property type="match status" value="1"/>
</dbReference>
<dbReference type="EMBL" id="OV170221">
    <property type="protein sequence ID" value="CAH0714268.1"/>
    <property type="molecule type" value="Genomic_DNA"/>
</dbReference>
<dbReference type="GO" id="GO:0002082">
    <property type="term" value="P:regulation of oxidative phosphorylation"/>
    <property type="evidence" value="ECO:0007669"/>
    <property type="project" value="TreeGrafter"/>
</dbReference>
<evidence type="ECO:0000256" key="2">
    <source>
        <dbReference type="ARBA" id="ARBA00009331"/>
    </source>
</evidence>
<dbReference type="InterPro" id="IPR003177">
    <property type="entry name" value="Cytc_oxidase_su7a_met"/>
</dbReference>
<evidence type="ECO:0000256" key="5">
    <source>
        <dbReference type="ARBA" id="ARBA00023128"/>
    </source>
</evidence>
<dbReference type="GO" id="GO:0005743">
    <property type="term" value="C:mitochondrial inner membrane"/>
    <property type="evidence" value="ECO:0007669"/>
    <property type="project" value="UniProtKB-SubCell"/>
</dbReference>
<dbReference type="Gene3D" id="4.10.91.10">
    <property type="entry name" value="Cytochrome c oxidase, subunit VIIa"/>
    <property type="match status" value="1"/>
</dbReference>
<dbReference type="OrthoDB" id="5966508at2759"/>
<dbReference type="InterPro" id="IPR039297">
    <property type="entry name" value="COX7a"/>
</dbReference>
<dbReference type="SUPFAM" id="SSF81419">
    <property type="entry name" value="Mitochondrial cytochrome c oxidase subunit VIIa"/>
    <property type="match status" value="1"/>
</dbReference>
<name>A0A8J9V1M4_9NEOP</name>
<dbReference type="GO" id="GO:0097250">
    <property type="term" value="P:mitochondrial respirasome assembly"/>
    <property type="evidence" value="ECO:0007669"/>
    <property type="project" value="TreeGrafter"/>
</dbReference>
<keyword evidence="5" id="KW-0496">Mitochondrion</keyword>
<keyword evidence="7" id="KW-1133">Transmembrane helix</keyword>
<evidence type="ECO:0000256" key="6">
    <source>
        <dbReference type="ARBA" id="ARBA00023136"/>
    </source>
</evidence>
<feature type="non-terminal residue" evidence="8">
    <location>
        <position position="131"/>
    </location>
</feature>
<organism evidence="8 9">
    <name type="scientific">Brenthis ino</name>
    <name type="common">lesser marbled fritillary</name>
    <dbReference type="NCBI Taxonomy" id="405034"/>
    <lineage>
        <taxon>Eukaryota</taxon>
        <taxon>Metazoa</taxon>
        <taxon>Ecdysozoa</taxon>
        <taxon>Arthropoda</taxon>
        <taxon>Hexapoda</taxon>
        <taxon>Insecta</taxon>
        <taxon>Pterygota</taxon>
        <taxon>Neoptera</taxon>
        <taxon>Endopterygota</taxon>
        <taxon>Lepidoptera</taxon>
        <taxon>Glossata</taxon>
        <taxon>Ditrysia</taxon>
        <taxon>Papilionoidea</taxon>
        <taxon>Nymphalidae</taxon>
        <taxon>Heliconiinae</taxon>
        <taxon>Argynnini</taxon>
        <taxon>Brenthis</taxon>
    </lineage>
</organism>
<dbReference type="AlphaFoldDB" id="A0A8J9V1M4"/>
<protein>
    <submittedName>
        <fullName evidence="8">Uncharacterized protein</fullName>
    </submittedName>
</protein>
<dbReference type="FunFam" id="4.10.91.10:FF:000001">
    <property type="entry name" value="Cytochrome c oxidase subunit 7A1, mitochondrial"/>
    <property type="match status" value="1"/>
</dbReference>
<keyword evidence="4" id="KW-0809">Transit peptide</keyword>
<dbReference type="Proteomes" id="UP000838878">
    <property type="component" value="Chromosome 1"/>
</dbReference>
<dbReference type="PANTHER" id="PTHR10510">
    <property type="entry name" value="CYTOCHROME C OXIDASE POLYPEPTIDE 7A"/>
    <property type="match status" value="1"/>
</dbReference>
<gene>
    <name evidence="8" type="ORF">BINO364_LOCUS1342</name>
</gene>
<proteinExistence type="inferred from homology"/>
<dbReference type="InterPro" id="IPR036539">
    <property type="entry name" value="Cyt_c_oxidase_su7a_sf"/>
</dbReference>
<sequence length="131" mass="14468">MYHQLSKFTGRLMASTNLQSPLFPVAPIALQRVNPPAIQYNTSHMSTVTEASACPAPGSRRLVPGTNVPYSPVNETIRKRQELFQKDNDVPVFLKGGPFDGILYRFTMFLCVVGLVGIGHAIYIHAVPKKQ</sequence>
<keyword evidence="6 7" id="KW-0472">Membrane</keyword>
<dbReference type="GO" id="GO:0006123">
    <property type="term" value="P:mitochondrial electron transport, cytochrome c to oxygen"/>
    <property type="evidence" value="ECO:0007669"/>
    <property type="project" value="InterPro"/>
</dbReference>
<evidence type="ECO:0000256" key="1">
    <source>
        <dbReference type="ARBA" id="ARBA00004273"/>
    </source>
</evidence>
<dbReference type="CDD" id="cd00928">
    <property type="entry name" value="Cyt_c_Oxidase_VIIa"/>
    <property type="match status" value="1"/>
</dbReference>
<evidence type="ECO:0000256" key="3">
    <source>
        <dbReference type="ARBA" id="ARBA00022792"/>
    </source>
</evidence>
<evidence type="ECO:0000313" key="8">
    <source>
        <dbReference type="EMBL" id="CAH0714268.1"/>
    </source>
</evidence>
<dbReference type="Pfam" id="PF02238">
    <property type="entry name" value="COX7a"/>
    <property type="match status" value="1"/>
</dbReference>
<dbReference type="GO" id="GO:0045277">
    <property type="term" value="C:respiratory chain complex IV"/>
    <property type="evidence" value="ECO:0007669"/>
    <property type="project" value="InterPro"/>
</dbReference>
<evidence type="ECO:0000256" key="4">
    <source>
        <dbReference type="ARBA" id="ARBA00022946"/>
    </source>
</evidence>
<feature type="transmembrane region" description="Helical" evidence="7">
    <location>
        <begin position="102"/>
        <end position="124"/>
    </location>
</feature>
<reference evidence="8" key="1">
    <citation type="submission" date="2021-12" db="EMBL/GenBank/DDBJ databases">
        <authorList>
            <person name="Martin H S."/>
        </authorList>
    </citation>
    <scope>NUCLEOTIDE SEQUENCE</scope>
</reference>
<accession>A0A8J9V1M4</accession>
<keyword evidence="3" id="KW-0999">Mitochondrion inner membrane</keyword>
<keyword evidence="7" id="KW-0812">Transmembrane</keyword>
<comment type="similarity">
    <text evidence="2">Belongs to the cytochrome c oxidase VIIa family.</text>
</comment>
<keyword evidence="9" id="KW-1185">Reference proteome</keyword>
<comment type="subcellular location">
    <subcellularLocation>
        <location evidence="1">Mitochondrion inner membrane</location>
    </subcellularLocation>
</comment>